<dbReference type="Pfam" id="PF09361">
    <property type="entry name" value="Phasin_2"/>
    <property type="match status" value="1"/>
</dbReference>
<keyword evidence="4" id="KW-1185">Reference proteome</keyword>
<evidence type="ECO:0000259" key="2">
    <source>
        <dbReference type="Pfam" id="PF09361"/>
    </source>
</evidence>
<dbReference type="InterPro" id="IPR018968">
    <property type="entry name" value="Phasin"/>
</dbReference>
<gene>
    <name evidence="3" type="ORF">ACFSKO_11355</name>
</gene>
<protein>
    <submittedName>
        <fullName evidence="3">Phasin family protein</fullName>
    </submittedName>
</protein>
<dbReference type="EMBL" id="JBHUII010000004">
    <property type="protein sequence ID" value="MFD2206217.1"/>
    <property type="molecule type" value="Genomic_DNA"/>
</dbReference>
<dbReference type="InterPro" id="IPR010127">
    <property type="entry name" value="Phasin_subfam-1"/>
</dbReference>
<feature type="domain" description="Phasin" evidence="2">
    <location>
        <begin position="79"/>
        <end position="177"/>
    </location>
</feature>
<reference evidence="4" key="1">
    <citation type="journal article" date="2019" name="Int. J. Syst. Evol. Microbiol.">
        <title>The Global Catalogue of Microorganisms (GCM) 10K type strain sequencing project: providing services to taxonomists for standard genome sequencing and annotation.</title>
        <authorList>
            <consortium name="The Broad Institute Genomics Platform"/>
            <consortium name="The Broad Institute Genome Sequencing Center for Infectious Disease"/>
            <person name="Wu L."/>
            <person name="Ma J."/>
        </authorList>
    </citation>
    <scope>NUCLEOTIDE SEQUENCE [LARGE SCALE GENOMIC DNA]</scope>
    <source>
        <strain evidence="4">CGMCC 4.7192</strain>
    </source>
</reference>
<accession>A0ABW5BJC8</accession>
<sequence>MTTSTKKKPTDTGAKPKAEQAPKAEQTVEPKASVIENEVMENIMKSTMDAATKGYEQAFSFSQAQTEKVMETLYKQCESAADLGKENAELAAKSGNSFAEGYQKLNNMFMGMAQETMKKNMAVVEAFVGAKDFNEVSDIQTKFARESFDTMVKSSTEISELATKLTNEAVEPVRKQVTEAVEKMTKAAA</sequence>
<evidence type="ECO:0000313" key="4">
    <source>
        <dbReference type="Proteomes" id="UP001597294"/>
    </source>
</evidence>
<dbReference type="RefSeq" id="WP_380251575.1">
    <property type="nucleotide sequence ID" value="NZ_JBHUII010000004.1"/>
</dbReference>
<dbReference type="NCBIfam" id="TIGR01841">
    <property type="entry name" value="phasin"/>
    <property type="match status" value="1"/>
</dbReference>
<evidence type="ECO:0000313" key="3">
    <source>
        <dbReference type="EMBL" id="MFD2206217.1"/>
    </source>
</evidence>
<name>A0ABW5BJC8_9PROT</name>
<feature type="compositionally biased region" description="Basic and acidic residues" evidence="1">
    <location>
        <begin position="8"/>
        <end position="28"/>
    </location>
</feature>
<organism evidence="3 4">
    <name type="scientific">Kiloniella antarctica</name>
    <dbReference type="NCBI Taxonomy" id="1550907"/>
    <lineage>
        <taxon>Bacteria</taxon>
        <taxon>Pseudomonadati</taxon>
        <taxon>Pseudomonadota</taxon>
        <taxon>Alphaproteobacteria</taxon>
        <taxon>Rhodospirillales</taxon>
        <taxon>Kiloniellaceae</taxon>
        <taxon>Kiloniella</taxon>
    </lineage>
</organism>
<dbReference type="Proteomes" id="UP001597294">
    <property type="component" value="Unassembled WGS sequence"/>
</dbReference>
<comment type="caution">
    <text evidence="3">The sequence shown here is derived from an EMBL/GenBank/DDBJ whole genome shotgun (WGS) entry which is preliminary data.</text>
</comment>
<feature type="region of interest" description="Disordered" evidence="1">
    <location>
        <begin position="1"/>
        <end position="33"/>
    </location>
</feature>
<proteinExistence type="predicted"/>
<evidence type="ECO:0000256" key="1">
    <source>
        <dbReference type="SAM" id="MobiDB-lite"/>
    </source>
</evidence>